<dbReference type="InterPro" id="IPR004045">
    <property type="entry name" value="Glutathione_S-Trfase_N"/>
</dbReference>
<protein>
    <submittedName>
        <fullName evidence="2">NrdH-redoxin</fullName>
    </submittedName>
</protein>
<feature type="domain" description="GST N-terminal" evidence="1">
    <location>
        <begin position="1"/>
        <end position="77"/>
    </location>
</feature>
<dbReference type="InterPro" id="IPR011911">
    <property type="entry name" value="GlrX_YruB"/>
</dbReference>
<dbReference type="GO" id="GO:0009055">
    <property type="term" value="F:electron transfer activity"/>
    <property type="evidence" value="ECO:0007669"/>
    <property type="project" value="TreeGrafter"/>
</dbReference>
<evidence type="ECO:0000313" key="3">
    <source>
        <dbReference type="Proteomes" id="UP000177235"/>
    </source>
</evidence>
<dbReference type="AlphaFoldDB" id="A0A1F5QE33"/>
<dbReference type="Pfam" id="PF00462">
    <property type="entry name" value="Glutaredoxin"/>
    <property type="match status" value="1"/>
</dbReference>
<dbReference type="PROSITE" id="PS50404">
    <property type="entry name" value="GST_NTER"/>
    <property type="match status" value="1"/>
</dbReference>
<dbReference type="NCBIfam" id="TIGR02196">
    <property type="entry name" value="GlrX_YruB"/>
    <property type="match status" value="1"/>
</dbReference>
<gene>
    <name evidence="2" type="ORF">A3J05_02885</name>
</gene>
<proteinExistence type="predicted"/>
<dbReference type="PANTHER" id="PTHR34386">
    <property type="entry name" value="GLUTAREDOXIN"/>
    <property type="match status" value="1"/>
</dbReference>
<dbReference type="InterPro" id="IPR036249">
    <property type="entry name" value="Thioredoxin-like_sf"/>
</dbReference>
<sequence>MKPTIYTTLTCPFCKMAKAFFQEKGVEYEEKDVTHDEALQEEMIKKSGQFAVPVIDIGGQIIVGFQKEKIEAALTAK</sequence>
<dbReference type="Proteomes" id="UP000177235">
    <property type="component" value="Unassembled WGS sequence"/>
</dbReference>
<dbReference type="CDD" id="cd02976">
    <property type="entry name" value="NrdH"/>
    <property type="match status" value="1"/>
</dbReference>
<dbReference type="InterPro" id="IPR051548">
    <property type="entry name" value="Grx-like_ET"/>
</dbReference>
<dbReference type="EMBL" id="MFFF01000004">
    <property type="protein sequence ID" value="OGF00051.1"/>
    <property type="molecule type" value="Genomic_DNA"/>
</dbReference>
<dbReference type="InterPro" id="IPR002109">
    <property type="entry name" value="Glutaredoxin"/>
</dbReference>
<reference evidence="2 3" key="1">
    <citation type="journal article" date="2016" name="Nat. Commun.">
        <title>Thousands of microbial genomes shed light on interconnected biogeochemical processes in an aquifer system.</title>
        <authorList>
            <person name="Anantharaman K."/>
            <person name="Brown C.T."/>
            <person name="Hug L.A."/>
            <person name="Sharon I."/>
            <person name="Castelle C.J."/>
            <person name="Probst A.J."/>
            <person name="Thomas B.C."/>
            <person name="Singh A."/>
            <person name="Wilkins M.J."/>
            <person name="Karaoz U."/>
            <person name="Brodie E.L."/>
            <person name="Williams K.H."/>
            <person name="Hubbard S.S."/>
            <person name="Banfield J.F."/>
        </authorList>
    </citation>
    <scope>NUCLEOTIDE SEQUENCE [LARGE SCALE GENOMIC DNA]</scope>
</reference>
<dbReference type="Gene3D" id="3.40.30.10">
    <property type="entry name" value="Glutaredoxin"/>
    <property type="match status" value="1"/>
</dbReference>
<accession>A0A1F5QE33</accession>
<name>A0A1F5QE33_9BACT</name>
<dbReference type="PROSITE" id="PS51354">
    <property type="entry name" value="GLUTAREDOXIN_2"/>
    <property type="match status" value="1"/>
</dbReference>
<dbReference type="GO" id="GO:0045454">
    <property type="term" value="P:cell redox homeostasis"/>
    <property type="evidence" value="ECO:0007669"/>
    <property type="project" value="TreeGrafter"/>
</dbReference>
<dbReference type="PANTHER" id="PTHR34386:SF1">
    <property type="entry name" value="GLUTAREDOXIN-LIKE PROTEIN NRDH"/>
    <property type="match status" value="1"/>
</dbReference>
<evidence type="ECO:0000313" key="2">
    <source>
        <dbReference type="EMBL" id="OGF00051.1"/>
    </source>
</evidence>
<evidence type="ECO:0000259" key="1">
    <source>
        <dbReference type="PROSITE" id="PS50404"/>
    </source>
</evidence>
<organism evidence="2 3">
    <name type="scientific">Candidatus Doudnabacteria bacterium RIFCSPLOWO2_02_FULL_48_13</name>
    <dbReference type="NCBI Taxonomy" id="1817845"/>
    <lineage>
        <taxon>Bacteria</taxon>
        <taxon>Candidatus Doudnaibacteriota</taxon>
    </lineage>
</organism>
<dbReference type="SUPFAM" id="SSF52833">
    <property type="entry name" value="Thioredoxin-like"/>
    <property type="match status" value="1"/>
</dbReference>
<comment type="caution">
    <text evidence="2">The sequence shown here is derived from an EMBL/GenBank/DDBJ whole genome shotgun (WGS) entry which is preliminary data.</text>
</comment>